<feature type="domain" description="T6SS Phospholipase effector Tle1-like catalytic" evidence="2">
    <location>
        <begin position="55"/>
        <end position="228"/>
    </location>
</feature>
<evidence type="ECO:0000313" key="4">
    <source>
        <dbReference type="EMBL" id="BBF85201.1"/>
    </source>
</evidence>
<evidence type="ECO:0000256" key="1">
    <source>
        <dbReference type="SAM" id="MobiDB-lite"/>
    </source>
</evidence>
<sequence length="708" mass="78814">MPVSLAPHYPEAGYFPTNIAHILQQRREQQKDIAESCMDERAAGKPAPCDMVLNISLFFDGTNNHGDSDDKANPVCSSNIRRLYNATIGEVSAQKSGYFSYYMQGVGTEFKKIGEDGPSSSGLSFASGGERRILWGLTRLIDALQQSLISKEVDDRQAMKVIQQMEFTYKEGNHGVMVKTGTSKDDRRAAMKAGMSDVLAKLDSKPTILKIKLYIYGFSRGAAEARAFLWRLDEQMQDSAFFGIPLTVEFLGVLDTVASVGLTELAPGAQGHMDWADGTMQLPQREWLKRCAHLVSAHEQRLCFPLDSVATTTQGAYPSCVVGEWVYPGMHSDVGGGYPPNDQGKAREGQEMLLSQIPLNHLYRLAFDAGAPLKIDASRCKGGTASEKSKIKMLQSSEPWRFFDKNTSDLFMVETQLIQRFNAWRHASRSGGSLIDLIKNQTAQINAWRIERYAGGLHGSGGQSQETTDYYKYAATERETPDWAIKQEKDAWETQSKKGKASATKMKWPEHRVSNINGRGSHVEPVPEDSMSANDKAYVGRDYQPNLSKGYEPTLDGTQLRMGAKDFRDDYLGLHSVDPNPLGWLASLFTAISRPFSADCTGTERAMLIKHSEAKYQKLIQNADLMLLFDEHVHDSRAWFMQSTLGKLEPHGSYWRYRTIFFTDDDNNKKLICKAPDSEKDDDDSAAAAEQPDQGTTTPSKDLPATAF</sequence>
<evidence type="ECO:0000259" key="3">
    <source>
        <dbReference type="Pfam" id="PF22137"/>
    </source>
</evidence>
<dbReference type="Pfam" id="PF09994">
    <property type="entry name" value="T6SS_Tle1-like_cat"/>
    <property type="match status" value="2"/>
</dbReference>
<evidence type="ECO:0008006" key="6">
    <source>
        <dbReference type="Google" id="ProtNLM"/>
    </source>
</evidence>
<reference evidence="5" key="1">
    <citation type="journal article" date="2017" name="Biotechnol. Biofuels">
        <title>Evaluation of environmental bacterial communities as a factor affecting the growth of duckweed Lemna minor.</title>
        <authorList>
            <person name="Ishizawa H."/>
            <person name="Kuroda M."/>
            <person name="Morikawa M."/>
            <person name="Ike M."/>
        </authorList>
    </citation>
    <scope>NUCLEOTIDE SEQUENCE [LARGE SCALE GENOMIC DNA]</scope>
    <source>
        <strain evidence="5">H3</strain>
    </source>
</reference>
<dbReference type="InterPro" id="IPR018712">
    <property type="entry name" value="Tle1-like_cat"/>
</dbReference>
<dbReference type="Proteomes" id="UP000198290">
    <property type="component" value="Chromosome"/>
</dbReference>
<proteinExistence type="predicted"/>
<reference evidence="5" key="3">
    <citation type="journal article" date="2017" name="Plant Physiol. Biochem.">
        <title>Differential oxidative and antioxidative response of duckweed Lemna minor toward plant growth promoting/inhibiting bacteria.</title>
        <authorList>
            <person name="Ishizawa H."/>
            <person name="Kuroda M."/>
            <person name="Morikawa M."/>
            <person name="Ike M."/>
        </authorList>
    </citation>
    <scope>NUCLEOTIDE SEQUENCE [LARGE SCALE GENOMIC DNA]</scope>
    <source>
        <strain evidence="5">H3</strain>
    </source>
</reference>
<feature type="region of interest" description="Disordered" evidence="1">
    <location>
        <begin position="673"/>
        <end position="708"/>
    </location>
</feature>
<evidence type="ECO:0000313" key="5">
    <source>
        <dbReference type="Proteomes" id="UP000198290"/>
    </source>
</evidence>
<dbReference type="OrthoDB" id="4378831at2"/>
<dbReference type="PANTHER" id="PTHR33840">
    <property type="match status" value="1"/>
</dbReference>
<dbReference type="PANTHER" id="PTHR33840:SF1">
    <property type="entry name" value="TLE1 PHOSPHOLIPASE DOMAIN-CONTAINING PROTEIN"/>
    <property type="match status" value="1"/>
</dbReference>
<dbReference type="EMBL" id="AP018823">
    <property type="protein sequence ID" value="BBF85201.1"/>
    <property type="molecule type" value="Genomic_DNA"/>
</dbReference>
<reference evidence="4 5" key="2">
    <citation type="journal article" date="2017" name="Genome Announc.">
        <title>Draft genome sequence of Aquitalea magnusonii strain H3, a plant growth-promoting bacterium of duckweed Lemna minor.</title>
        <authorList>
            <person name="Ishizawa H."/>
            <person name="Kuroda M."/>
            <person name="Ike M."/>
        </authorList>
    </citation>
    <scope>NUCLEOTIDE SEQUENCE [LARGE SCALE GENOMIC DNA]</scope>
    <source>
        <strain evidence="4 5">H3</strain>
    </source>
</reference>
<dbReference type="RefSeq" id="WP_089084245.1">
    <property type="nucleotide sequence ID" value="NZ_AP018823.1"/>
</dbReference>
<keyword evidence="5" id="KW-1185">Reference proteome</keyword>
<evidence type="ECO:0000259" key="2">
    <source>
        <dbReference type="Pfam" id="PF09994"/>
    </source>
</evidence>
<feature type="domain" description="T6SS Phospholipase effector Tle1-like C-terminal" evidence="3">
    <location>
        <begin position="417"/>
        <end position="669"/>
    </location>
</feature>
<gene>
    <name evidence="4" type="ORF">DLM_1582</name>
</gene>
<dbReference type="Pfam" id="PF22137">
    <property type="entry name" value="T6SS_Tle1-like_C"/>
    <property type="match status" value="1"/>
</dbReference>
<feature type="domain" description="T6SS Phospholipase effector Tle1-like catalytic" evidence="2">
    <location>
        <begin position="237"/>
        <end position="362"/>
    </location>
</feature>
<dbReference type="KEGG" id="amah:DLM_1582"/>
<protein>
    <recommendedName>
        <fullName evidence="6">DUF2235 domain-containing protein</fullName>
    </recommendedName>
</protein>
<dbReference type="InterPro" id="IPR054388">
    <property type="entry name" value="Tle1-like_C"/>
</dbReference>
<name>A0A3G9GG23_9NEIS</name>
<dbReference type="AlphaFoldDB" id="A0A3G9GG23"/>
<accession>A0A3G9GG23</accession>
<organism evidence="4 5">
    <name type="scientific">Aquitalea magnusonii</name>
    <dbReference type="NCBI Taxonomy" id="332411"/>
    <lineage>
        <taxon>Bacteria</taxon>
        <taxon>Pseudomonadati</taxon>
        <taxon>Pseudomonadota</taxon>
        <taxon>Betaproteobacteria</taxon>
        <taxon>Neisseriales</taxon>
        <taxon>Chromobacteriaceae</taxon>
        <taxon>Aquitalea</taxon>
    </lineage>
</organism>